<dbReference type="Gene3D" id="3.30.70.270">
    <property type="match status" value="1"/>
</dbReference>
<dbReference type="Gene3D" id="3.20.20.450">
    <property type="entry name" value="EAL domain"/>
    <property type="match status" value="1"/>
</dbReference>
<dbReference type="SUPFAM" id="SSF55073">
    <property type="entry name" value="Nucleotide cyclase"/>
    <property type="match status" value="1"/>
</dbReference>
<name>A0A9X3WK61_9BACI</name>
<dbReference type="PIRSF" id="PIRSF005925">
    <property type="entry name" value="Dos"/>
    <property type="match status" value="1"/>
</dbReference>
<gene>
    <name evidence="4" type="ORF">NC661_05370</name>
</gene>
<dbReference type="FunFam" id="3.20.20.450:FF:000001">
    <property type="entry name" value="Cyclic di-GMP phosphodiesterase yahA"/>
    <property type="match status" value="1"/>
</dbReference>
<feature type="domain" description="EAL" evidence="2">
    <location>
        <begin position="477"/>
        <end position="730"/>
    </location>
</feature>
<keyword evidence="5" id="KW-1185">Reference proteome</keyword>
<dbReference type="InterPro" id="IPR035919">
    <property type="entry name" value="EAL_sf"/>
</dbReference>
<feature type="domain" description="PAS" evidence="1">
    <location>
        <begin position="29"/>
        <end position="83"/>
    </location>
</feature>
<dbReference type="AlphaFoldDB" id="A0A9X3WK61"/>
<dbReference type="PANTHER" id="PTHR44757:SF2">
    <property type="entry name" value="BIOFILM ARCHITECTURE MAINTENANCE PROTEIN MBAA"/>
    <property type="match status" value="1"/>
</dbReference>
<evidence type="ECO:0000259" key="1">
    <source>
        <dbReference type="PROSITE" id="PS50112"/>
    </source>
</evidence>
<evidence type="ECO:0000259" key="2">
    <source>
        <dbReference type="PROSITE" id="PS50883"/>
    </source>
</evidence>
<dbReference type="RefSeq" id="WP_259866434.1">
    <property type="nucleotide sequence ID" value="NZ_JAMQJZ010000003.1"/>
</dbReference>
<dbReference type="InterPro" id="IPR000160">
    <property type="entry name" value="GGDEF_dom"/>
</dbReference>
<dbReference type="EMBL" id="JAMQJZ010000003">
    <property type="protein sequence ID" value="MDC3419796.1"/>
    <property type="molecule type" value="Genomic_DNA"/>
</dbReference>
<dbReference type="SUPFAM" id="SSF55785">
    <property type="entry name" value="PYP-like sensor domain (PAS domain)"/>
    <property type="match status" value="1"/>
</dbReference>
<dbReference type="NCBIfam" id="TIGR00229">
    <property type="entry name" value="sensory_box"/>
    <property type="match status" value="1"/>
</dbReference>
<dbReference type="InterPro" id="IPR003018">
    <property type="entry name" value="GAF"/>
</dbReference>
<comment type="caution">
    <text evidence="4">The sequence shown here is derived from an EMBL/GenBank/DDBJ whole genome shotgun (WGS) entry which is preliminary data.</text>
</comment>
<dbReference type="InterPro" id="IPR001633">
    <property type="entry name" value="EAL_dom"/>
</dbReference>
<evidence type="ECO:0000313" key="4">
    <source>
        <dbReference type="EMBL" id="MDC3419796.1"/>
    </source>
</evidence>
<proteinExistence type="predicted"/>
<dbReference type="PROSITE" id="PS50887">
    <property type="entry name" value="GGDEF"/>
    <property type="match status" value="1"/>
</dbReference>
<dbReference type="SUPFAM" id="SSF55781">
    <property type="entry name" value="GAF domain-like"/>
    <property type="match status" value="1"/>
</dbReference>
<dbReference type="PROSITE" id="PS50112">
    <property type="entry name" value="PAS"/>
    <property type="match status" value="1"/>
</dbReference>
<dbReference type="InterPro" id="IPR043128">
    <property type="entry name" value="Rev_trsase/Diguanyl_cyclase"/>
</dbReference>
<dbReference type="FunFam" id="3.30.70.270:FF:000001">
    <property type="entry name" value="Diguanylate cyclase domain protein"/>
    <property type="match status" value="1"/>
</dbReference>
<dbReference type="SMART" id="SM00267">
    <property type="entry name" value="GGDEF"/>
    <property type="match status" value="1"/>
</dbReference>
<dbReference type="SUPFAM" id="SSF141868">
    <property type="entry name" value="EAL domain-like"/>
    <property type="match status" value="1"/>
</dbReference>
<dbReference type="Pfam" id="PF00990">
    <property type="entry name" value="GGDEF"/>
    <property type="match status" value="1"/>
</dbReference>
<dbReference type="InterPro" id="IPR029016">
    <property type="entry name" value="GAF-like_dom_sf"/>
</dbReference>
<protein>
    <submittedName>
        <fullName evidence="4">EAL domain-containing protein</fullName>
    </submittedName>
</protein>
<dbReference type="Proteomes" id="UP001145072">
    <property type="component" value="Unassembled WGS sequence"/>
</dbReference>
<dbReference type="PROSITE" id="PS50883">
    <property type="entry name" value="EAL"/>
    <property type="match status" value="1"/>
</dbReference>
<dbReference type="PANTHER" id="PTHR44757">
    <property type="entry name" value="DIGUANYLATE CYCLASE DGCP"/>
    <property type="match status" value="1"/>
</dbReference>
<dbReference type="CDD" id="cd01949">
    <property type="entry name" value="GGDEF"/>
    <property type="match status" value="1"/>
</dbReference>
<dbReference type="InterPro" id="IPR029787">
    <property type="entry name" value="Nucleotide_cyclase"/>
</dbReference>
<dbReference type="CDD" id="cd01948">
    <property type="entry name" value="EAL"/>
    <property type="match status" value="1"/>
</dbReference>
<dbReference type="CDD" id="cd00130">
    <property type="entry name" value="PAS"/>
    <property type="match status" value="1"/>
</dbReference>
<sequence length="733" mass="83313">MKTTKSIFQSDTFEKIYKSFFTLNHDACFVLDMNRNIKLFNNAAESLTGYSSDEALEISIQDFLQKDTITESTLHFNKVIEGNEQTFNITIKHKNGYEIDVTITAVPLKVEEQICGIIGIAKELTKSHQMETLLDGQAEVLKMIYTKHPMKDVLDQINLLMEDVISGGTCSILLVDQINEQLIHASSPHLPNSYCKKINGTKIGPTSGSCGTAAYYKKPIITSNIDDDPLWLQYKDIASGYNLKACWSYPILDNHETVLGTFAIYYPVPRTPKKNDIQLINKATHLASLVIQHYHAEEKINFMEYHDDLTMLANRKLFDKYVDEAISRSHDSAEDSLIGMLYLDLDRFKVINETLGHHIGDQLLKKVAQRLKESLREDDMISRQGGDEFSILIKHVTIEQIKTIAQRIIQTLVQPFHIHRKEIFVTPSIGISLYPNDGETVADLLRKADVAMYQAKNSGRNQFEFYNKSLDTQALERLKIENELRKALDKNEFNLVYQPILDLSTNRIADVEALIRWENDTLGSISPMHFIPIAEETGLIIPIGDWVLRTAFKQLELWNNSGYPPISVAINISIRQFYQAGFINQIQQLLQETNVQPDQLTFEITESMTMDIEAAKEILYHLKKLGVNISIDDFGTGYSSLSYLKSLPIDYLKIDKSFINDINTNKDDKSIAITMLTMAQSLGINVIAEGIETNEQLGILQQHLCNKGQGFLFSKPVPVEELNKILEMESVYF</sequence>
<dbReference type="SMART" id="SM00065">
    <property type="entry name" value="GAF"/>
    <property type="match status" value="1"/>
</dbReference>
<dbReference type="InterPro" id="IPR052155">
    <property type="entry name" value="Biofilm_reg_signaling"/>
</dbReference>
<dbReference type="Pfam" id="PF13426">
    <property type="entry name" value="PAS_9"/>
    <property type="match status" value="1"/>
</dbReference>
<dbReference type="SMART" id="SM00052">
    <property type="entry name" value="EAL"/>
    <property type="match status" value="1"/>
</dbReference>
<organism evidence="4 5">
    <name type="scientific">Aquibacillus koreensis</name>
    <dbReference type="NCBI Taxonomy" id="279446"/>
    <lineage>
        <taxon>Bacteria</taxon>
        <taxon>Bacillati</taxon>
        <taxon>Bacillota</taxon>
        <taxon>Bacilli</taxon>
        <taxon>Bacillales</taxon>
        <taxon>Bacillaceae</taxon>
        <taxon>Aquibacillus</taxon>
    </lineage>
</organism>
<dbReference type="InterPro" id="IPR012226">
    <property type="entry name" value="Diguanyl_cyclase/Pdiesterase"/>
</dbReference>
<dbReference type="Pfam" id="PF00563">
    <property type="entry name" value="EAL"/>
    <property type="match status" value="1"/>
</dbReference>
<dbReference type="NCBIfam" id="TIGR00254">
    <property type="entry name" value="GGDEF"/>
    <property type="match status" value="1"/>
</dbReference>
<evidence type="ECO:0000259" key="3">
    <source>
        <dbReference type="PROSITE" id="PS50887"/>
    </source>
</evidence>
<evidence type="ECO:0000313" key="5">
    <source>
        <dbReference type="Proteomes" id="UP001145072"/>
    </source>
</evidence>
<dbReference type="InterPro" id="IPR000014">
    <property type="entry name" value="PAS"/>
</dbReference>
<dbReference type="Gene3D" id="3.30.450.20">
    <property type="entry name" value="PAS domain"/>
    <property type="match status" value="1"/>
</dbReference>
<dbReference type="Gene3D" id="3.30.450.40">
    <property type="match status" value="1"/>
</dbReference>
<feature type="domain" description="GGDEF" evidence="3">
    <location>
        <begin position="336"/>
        <end position="468"/>
    </location>
</feature>
<dbReference type="Pfam" id="PF13185">
    <property type="entry name" value="GAF_2"/>
    <property type="match status" value="1"/>
</dbReference>
<reference evidence="4" key="1">
    <citation type="submission" date="2022-06" db="EMBL/GenBank/DDBJ databases">
        <title>Aquibacillus sp. a new bacterium isolated from soil saline samples.</title>
        <authorList>
            <person name="Galisteo C."/>
            <person name="De La Haba R."/>
            <person name="Sanchez-Porro C."/>
            <person name="Ventosa A."/>
        </authorList>
    </citation>
    <scope>NUCLEOTIDE SEQUENCE</scope>
    <source>
        <strain evidence="4">JCM 12387</strain>
    </source>
</reference>
<accession>A0A9X3WK61</accession>
<dbReference type="InterPro" id="IPR035965">
    <property type="entry name" value="PAS-like_dom_sf"/>
</dbReference>